<name>A0A1S1NS14_9GAMM</name>
<accession>A0A1S1NS14</accession>
<dbReference type="AlphaFoldDB" id="A0A1S1NS14"/>
<dbReference type="Proteomes" id="UP000322553">
    <property type="component" value="Chromosome"/>
</dbReference>
<dbReference type="STRING" id="657387.BH688_16105"/>
<dbReference type="RefSeq" id="WP_070981595.1">
    <property type="nucleotide sequence ID" value="NZ_CP043420.1"/>
</dbReference>
<organism evidence="2 3">
    <name type="scientific">Kushneria phosphatilytica</name>
    <dbReference type="NCBI Taxonomy" id="657387"/>
    <lineage>
        <taxon>Bacteria</taxon>
        <taxon>Pseudomonadati</taxon>
        <taxon>Pseudomonadota</taxon>
        <taxon>Gammaproteobacteria</taxon>
        <taxon>Oceanospirillales</taxon>
        <taxon>Halomonadaceae</taxon>
        <taxon>Kushneria</taxon>
    </lineage>
</organism>
<proteinExistence type="inferred from homology"/>
<dbReference type="Pfam" id="PF02641">
    <property type="entry name" value="DUF190"/>
    <property type="match status" value="1"/>
</dbReference>
<dbReference type="OrthoDB" id="5339790at2"/>
<evidence type="ECO:0000256" key="1">
    <source>
        <dbReference type="ARBA" id="ARBA00010554"/>
    </source>
</evidence>
<reference evidence="2 3" key="1">
    <citation type="submission" date="2019-08" db="EMBL/GenBank/DDBJ databases">
        <title>Complete genome sequence of Kushneria sp. YCWA18, a halophilic phosphate-solubilizing bacterium isolated from Daqiao saltern in China.</title>
        <authorList>
            <person name="Du G.-X."/>
            <person name="Qu L.-Y."/>
        </authorList>
    </citation>
    <scope>NUCLEOTIDE SEQUENCE [LARGE SCALE GENOMIC DNA]</scope>
    <source>
        <strain evidence="2 3">YCWA18</strain>
    </source>
</reference>
<sequence length="112" mass="12411">MSSRHQGFEVIFIAPQSRRHGHRTAIDAVVATAESMGITRVTRRDDALGSGFDGHVHSAHFFELADQPVELMYVLEGDRAEQLIDAVDQAGIEVFFLRRAVEYGQLGRADEG</sequence>
<dbReference type="KEGG" id="kuy:FY550_03030"/>
<protein>
    <submittedName>
        <fullName evidence="2">DUF190 domain-containing protein</fullName>
    </submittedName>
</protein>
<comment type="similarity">
    <text evidence="1">Belongs to the UPF0166 family.</text>
</comment>
<dbReference type="InterPro" id="IPR015867">
    <property type="entry name" value="N-reg_PII/ATP_PRibTrfase_C"/>
</dbReference>
<keyword evidence="3" id="KW-1185">Reference proteome</keyword>
<dbReference type="EMBL" id="CP043420">
    <property type="protein sequence ID" value="QEL10207.1"/>
    <property type="molecule type" value="Genomic_DNA"/>
</dbReference>
<evidence type="ECO:0000313" key="3">
    <source>
        <dbReference type="Proteomes" id="UP000322553"/>
    </source>
</evidence>
<gene>
    <name evidence="2" type="ORF">FY550_03030</name>
</gene>
<evidence type="ECO:0000313" key="2">
    <source>
        <dbReference type="EMBL" id="QEL10207.1"/>
    </source>
</evidence>
<dbReference type="SUPFAM" id="SSF54913">
    <property type="entry name" value="GlnB-like"/>
    <property type="match status" value="1"/>
</dbReference>
<dbReference type="InterPro" id="IPR011322">
    <property type="entry name" value="N-reg_PII-like_a/b"/>
</dbReference>
<dbReference type="InterPro" id="IPR003793">
    <property type="entry name" value="UPF0166"/>
</dbReference>
<dbReference type="Gene3D" id="3.30.70.120">
    <property type="match status" value="1"/>
</dbReference>